<accession>A0A1S8SAI1</accession>
<dbReference type="PANTHER" id="PTHR43101">
    <property type="entry name" value="BETA-FRUCTOSIDASE"/>
    <property type="match status" value="1"/>
</dbReference>
<dbReference type="InterPro" id="IPR023296">
    <property type="entry name" value="Glyco_hydro_beta-prop_sf"/>
</dbReference>
<keyword evidence="9" id="KW-0963">Cytoplasm</keyword>
<dbReference type="SUPFAM" id="SSF49899">
    <property type="entry name" value="Concanavalin A-like lectins/glucanases"/>
    <property type="match status" value="1"/>
</dbReference>
<evidence type="ECO:0000256" key="9">
    <source>
        <dbReference type="RuleBase" id="RU365015"/>
    </source>
</evidence>
<gene>
    <name evidence="12" type="primary">scrB_1</name>
    <name evidence="12" type="ORF">CLBCK_18040</name>
</gene>
<sequence>MDKENRIKPKYHVAPKTGFLNDPNGLVQFKGTYHAFYQWLEEVTPQGAKCWRHCISKDLVNWEDKGIALKPDMWYDKNGCYSGNGIVFNEKIYLFYTGNVRKENGDRETYQCLATSEDGITFQKHGPVIYLPEGYTAHFRDPKVWKDEEENIWWMIVGAQTSENKGNVALFWSEDLYNWNYKGNLLPDTMNWGYMCECPDMIRLGEEYILIVSRQEKKIENGIEKDSCHAVWMSGEFSKEKGTFTPHKEGIRVDEGFDFYAPQSFVDENKRTLYMSWMGGGEYDYQMSQLSVNDGWLHSFTYPREFIYKDNWLYQKPIKELQSLRNDKIEKHIENEEISLEVRDYYKEMEFILDDENEFNCTILGALKLHYNSNDKILNIKRLNWLTGEFDEKYLNVNESLKMLRVFIDNSSVEIFVNEGEKVISSRVYFQDNDIRINSNGKLKLNLWNYKGENINE</sequence>
<dbReference type="EMBL" id="LZZI01000024">
    <property type="protein sequence ID" value="OOM62374.1"/>
    <property type="molecule type" value="Genomic_DNA"/>
</dbReference>
<dbReference type="PROSITE" id="PS00609">
    <property type="entry name" value="GLYCOSYL_HYDROL_F32"/>
    <property type="match status" value="1"/>
</dbReference>
<name>A0A1S8SAI1_CLOBE</name>
<evidence type="ECO:0000256" key="7">
    <source>
        <dbReference type="ARBA" id="ARBA00033367"/>
    </source>
</evidence>
<dbReference type="InterPro" id="IPR013148">
    <property type="entry name" value="Glyco_hydro_32_N"/>
</dbReference>
<dbReference type="GO" id="GO:0005737">
    <property type="term" value="C:cytoplasm"/>
    <property type="evidence" value="ECO:0007669"/>
    <property type="project" value="UniProtKB-SubCell"/>
</dbReference>
<evidence type="ECO:0000313" key="12">
    <source>
        <dbReference type="EMBL" id="OOM62374.1"/>
    </source>
</evidence>
<dbReference type="GO" id="GO:0004564">
    <property type="term" value="F:beta-fructofuranosidase activity"/>
    <property type="evidence" value="ECO:0007669"/>
    <property type="project" value="UniProtKB-EC"/>
</dbReference>
<dbReference type="InterPro" id="IPR013189">
    <property type="entry name" value="Glyco_hydro_32_C"/>
</dbReference>
<dbReference type="InterPro" id="IPR018053">
    <property type="entry name" value="Glyco_hydro_32_AS"/>
</dbReference>
<dbReference type="InterPro" id="IPR006232">
    <property type="entry name" value="Suc6P_hydrolase"/>
</dbReference>
<dbReference type="RefSeq" id="WP_077838459.1">
    <property type="nucleotide sequence ID" value="NZ_JABTAE010000001.1"/>
</dbReference>
<dbReference type="CDD" id="cd18623">
    <property type="entry name" value="GH32_ScrB-like"/>
    <property type="match status" value="1"/>
</dbReference>
<dbReference type="PANTHER" id="PTHR43101:SF1">
    <property type="entry name" value="BETA-FRUCTOSIDASE"/>
    <property type="match status" value="1"/>
</dbReference>
<comment type="caution">
    <text evidence="12">The sequence shown here is derived from an EMBL/GenBank/DDBJ whole genome shotgun (WGS) entry which is preliminary data.</text>
</comment>
<evidence type="ECO:0000313" key="13">
    <source>
        <dbReference type="Proteomes" id="UP000190973"/>
    </source>
</evidence>
<keyword evidence="9" id="KW-0119">Carbohydrate metabolism</keyword>
<evidence type="ECO:0000259" key="10">
    <source>
        <dbReference type="Pfam" id="PF00251"/>
    </source>
</evidence>
<dbReference type="Pfam" id="PF00251">
    <property type="entry name" value="Glyco_hydro_32N"/>
    <property type="match status" value="1"/>
</dbReference>
<organism evidence="12 13">
    <name type="scientific">Clostridium beijerinckii</name>
    <name type="common">Clostridium MP</name>
    <dbReference type="NCBI Taxonomy" id="1520"/>
    <lineage>
        <taxon>Bacteria</taxon>
        <taxon>Bacillati</taxon>
        <taxon>Bacillota</taxon>
        <taxon>Clostridia</taxon>
        <taxon>Eubacteriales</taxon>
        <taxon>Clostridiaceae</taxon>
        <taxon>Clostridium</taxon>
    </lineage>
</organism>
<comment type="pathway">
    <text evidence="1 9">Glycan biosynthesis; sucrose metabolism.</text>
</comment>
<keyword evidence="5 8" id="KW-0378">Hydrolase</keyword>
<evidence type="ECO:0000256" key="6">
    <source>
        <dbReference type="ARBA" id="ARBA00023295"/>
    </source>
</evidence>
<dbReference type="SUPFAM" id="SSF75005">
    <property type="entry name" value="Arabinanase/levansucrase/invertase"/>
    <property type="match status" value="1"/>
</dbReference>
<dbReference type="Gene3D" id="2.60.120.560">
    <property type="entry name" value="Exo-inulinase, domain 1"/>
    <property type="match status" value="1"/>
</dbReference>
<keyword evidence="6 8" id="KW-0326">Glycosidase</keyword>
<dbReference type="UniPathway" id="UPA00238"/>
<dbReference type="EC" id="3.2.1.26" evidence="3 8"/>
<evidence type="ECO:0000256" key="5">
    <source>
        <dbReference type="ARBA" id="ARBA00022801"/>
    </source>
</evidence>
<evidence type="ECO:0000256" key="3">
    <source>
        <dbReference type="ARBA" id="ARBA00012758"/>
    </source>
</evidence>
<dbReference type="NCBIfam" id="TIGR01322">
    <property type="entry name" value="scrB_fam"/>
    <property type="match status" value="1"/>
</dbReference>
<dbReference type="AlphaFoldDB" id="A0A1S8SAI1"/>
<evidence type="ECO:0000259" key="11">
    <source>
        <dbReference type="Pfam" id="PF08244"/>
    </source>
</evidence>
<comment type="function">
    <text evidence="9">Enables the bacterium to metabolize sucrose as a sole carbon source.</text>
</comment>
<evidence type="ECO:0000256" key="1">
    <source>
        <dbReference type="ARBA" id="ARBA00004914"/>
    </source>
</evidence>
<dbReference type="InterPro" id="IPR051214">
    <property type="entry name" value="GH32_Enzymes"/>
</dbReference>
<feature type="domain" description="Glycosyl hydrolase family 32 C-terminal" evidence="11">
    <location>
        <begin position="369"/>
        <end position="442"/>
    </location>
</feature>
<feature type="domain" description="Glycosyl hydrolase family 32 N-terminal" evidence="10">
    <location>
        <begin position="12"/>
        <end position="317"/>
    </location>
</feature>
<evidence type="ECO:0000256" key="8">
    <source>
        <dbReference type="RuleBase" id="RU362110"/>
    </source>
</evidence>
<proteinExistence type="inferred from homology"/>
<comment type="similarity">
    <text evidence="2 8">Belongs to the glycosyl hydrolase 32 family.</text>
</comment>
<dbReference type="Proteomes" id="UP000190973">
    <property type="component" value="Unassembled WGS sequence"/>
</dbReference>
<evidence type="ECO:0000256" key="4">
    <source>
        <dbReference type="ARBA" id="ARBA00019623"/>
    </source>
</evidence>
<reference evidence="12 13" key="1">
    <citation type="submission" date="2016-05" db="EMBL/GenBank/DDBJ databases">
        <title>Microbial solvent formation.</title>
        <authorList>
            <person name="Poehlein A."/>
            <person name="Montoya Solano J.D."/>
            <person name="Flitsch S."/>
            <person name="Krabben P."/>
            <person name="Duerre P."/>
            <person name="Daniel R."/>
        </authorList>
    </citation>
    <scope>NUCLEOTIDE SEQUENCE [LARGE SCALE GENOMIC DNA]</scope>
    <source>
        <strain evidence="12 13">DSM 53</strain>
    </source>
</reference>
<dbReference type="Gene3D" id="2.115.10.20">
    <property type="entry name" value="Glycosyl hydrolase domain, family 43"/>
    <property type="match status" value="1"/>
</dbReference>
<dbReference type="Pfam" id="PF08244">
    <property type="entry name" value="Glyco_hydro_32C"/>
    <property type="match status" value="1"/>
</dbReference>
<dbReference type="SMART" id="SM00640">
    <property type="entry name" value="Glyco_32"/>
    <property type="match status" value="1"/>
</dbReference>
<dbReference type="InterPro" id="IPR001362">
    <property type="entry name" value="Glyco_hydro_32"/>
</dbReference>
<protein>
    <recommendedName>
        <fullName evidence="4 8">Sucrose-6-phosphate hydrolase</fullName>
        <ecNumber evidence="3 8">3.2.1.26</ecNumber>
    </recommendedName>
    <alternativeName>
        <fullName evidence="7 9">Invertase</fullName>
    </alternativeName>
</protein>
<comment type="subcellular location">
    <subcellularLocation>
        <location evidence="9">Cytoplasm</location>
    </subcellularLocation>
</comment>
<dbReference type="GO" id="GO:0005985">
    <property type="term" value="P:sucrose metabolic process"/>
    <property type="evidence" value="ECO:0007669"/>
    <property type="project" value="UniProtKB-UniPathway"/>
</dbReference>
<evidence type="ECO:0000256" key="2">
    <source>
        <dbReference type="ARBA" id="ARBA00009902"/>
    </source>
</evidence>
<dbReference type="InterPro" id="IPR013320">
    <property type="entry name" value="ConA-like_dom_sf"/>
</dbReference>
<comment type="catalytic activity">
    <reaction evidence="8">
        <text>Hydrolysis of terminal non-reducing beta-D-fructofuranoside residues in beta-D-fructofuranosides.</text>
        <dbReference type="EC" id="3.2.1.26"/>
    </reaction>
</comment>